<comment type="caution">
    <text evidence="3">The sequence shown here is derived from an EMBL/GenBank/DDBJ whole genome shotgun (WGS) entry which is preliminary data.</text>
</comment>
<protein>
    <recommendedName>
        <fullName evidence="2">FCP1 homology domain-containing protein</fullName>
    </recommendedName>
</protein>
<evidence type="ECO:0000313" key="4">
    <source>
        <dbReference type="Proteomes" id="UP000192596"/>
    </source>
</evidence>
<dbReference type="FunCoup" id="A0A1V8SIY3">
    <property type="interactions" value="49"/>
</dbReference>
<dbReference type="InterPro" id="IPR004274">
    <property type="entry name" value="FCP1_dom"/>
</dbReference>
<accession>A0A1V8SIY3</accession>
<feature type="compositionally biased region" description="Polar residues" evidence="1">
    <location>
        <begin position="285"/>
        <end position="296"/>
    </location>
</feature>
<dbReference type="InterPro" id="IPR036412">
    <property type="entry name" value="HAD-like_sf"/>
</dbReference>
<dbReference type="PANTHER" id="PTHR12210">
    <property type="entry name" value="DULLARD PROTEIN PHOSPHATASE"/>
    <property type="match status" value="1"/>
</dbReference>
<dbReference type="STRING" id="1507870.A0A1V8SIY3"/>
<dbReference type="NCBIfam" id="TIGR02251">
    <property type="entry name" value="HIF-SF_euk"/>
    <property type="match status" value="1"/>
</dbReference>
<dbReference type="EMBL" id="NAJO01000042">
    <property type="protein sequence ID" value="OQN99114.1"/>
    <property type="molecule type" value="Genomic_DNA"/>
</dbReference>
<dbReference type="InterPro" id="IPR023214">
    <property type="entry name" value="HAD_sf"/>
</dbReference>
<dbReference type="PROSITE" id="PS50969">
    <property type="entry name" value="FCP1"/>
    <property type="match status" value="1"/>
</dbReference>
<dbReference type="Gene3D" id="3.40.50.1000">
    <property type="entry name" value="HAD superfamily/HAD-like"/>
    <property type="match status" value="1"/>
</dbReference>
<dbReference type="InParanoid" id="A0A1V8SIY3"/>
<evidence type="ECO:0000256" key="1">
    <source>
        <dbReference type="SAM" id="MobiDB-lite"/>
    </source>
</evidence>
<dbReference type="Pfam" id="PF03031">
    <property type="entry name" value="NIF"/>
    <property type="match status" value="1"/>
</dbReference>
<feature type="region of interest" description="Disordered" evidence="1">
    <location>
        <begin position="161"/>
        <end position="296"/>
    </location>
</feature>
<dbReference type="Proteomes" id="UP000192596">
    <property type="component" value="Unassembled WGS sequence"/>
</dbReference>
<dbReference type="FunFam" id="3.40.50.1000:FF:000089">
    <property type="entry name" value="NIF domain protein"/>
    <property type="match status" value="1"/>
</dbReference>
<proteinExistence type="predicted"/>
<evidence type="ECO:0000313" key="3">
    <source>
        <dbReference type="EMBL" id="OQN99114.1"/>
    </source>
</evidence>
<keyword evidence="4" id="KW-1185">Reference proteome</keyword>
<name>A0A1V8SIY3_9PEZI</name>
<feature type="region of interest" description="Disordered" evidence="1">
    <location>
        <begin position="314"/>
        <end position="342"/>
    </location>
</feature>
<sequence>MNSLNILSGFSGTPPSTPPSSRSRTGSSADPESENKNEERDNTANPDRLSGKLDEKLPWAGRARTKDDVDGARDVEIKQEAADEDERTPLLSKHATEEQRSSWRLHRRLAEAIIDSAVTVVRVVYTALSAPKRWVVACFYNEQGQFSAVMPFRQFRALMGGKRSRKREPPMPAAGSDEIKVSAGRRSTSAVQEVSEKDEKAIPRTQQRRSPRRSPSNSSISSATTADMTSEGEPETDADKPSDSPSRNTRSKTPTVKDEINPQKKSIRIKLHAPTDTQRQHRQRPQSPASATSELAQSLKSLIASPLSQHLKSLTRYPRLPTPPRPLVPRRQPSYSLLAPTPTNQPRKTLVIDLDETLIHSMAKGGRMSQGHMVEVRLTQPTANPVTSIVGSAGVSSNATTTIPILYYVHERPYVHEFLRKVAKWYNLVIFTASVQEYADPVIDYLERERKYFSARYYRQHCTWRAGAYVKDLGVVEGDLGRVVILDNSPMSYVFHEDNALPIEGWISDPTDRELLHLIALLEGLQYATDVRAILALRQGMLGTSQGTGPGFAAQA</sequence>
<dbReference type="OrthoDB" id="277011at2759"/>
<feature type="compositionally biased region" description="Low complexity" evidence="1">
    <location>
        <begin position="8"/>
        <end position="28"/>
    </location>
</feature>
<dbReference type="InterPro" id="IPR050365">
    <property type="entry name" value="TIM50"/>
</dbReference>
<feature type="compositionally biased region" description="Low complexity" evidence="1">
    <location>
        <begin position="213"/>
        <end position="226"/>
    </location>
</feature>
<dbReference type="AlphaFoldDB" id="A0A1V8SIY3"/>
<evidence type="ECO:0000259" key="2">
    <source>
        <dbReference type="PROSITE" id="PS50969"/>
    </source>
</evidence>
<dbReference type="CDD" id="cd07521">
    <property type="entry name" value="HAD_FCP1-like"/>
    <property type="match status" value="1"/>
</dbReference>
<feature type="compositionally biased region" description="Polar residues" evidence="1">
    <location>
        <begin position="243"/>
        <end position="254"/>
    </location>
</feature>
<reference evidence="4" key="1">
    <citation type="submission" date="2017-03" db="EMBL/GenBank/DDBJ databases">
        <title>Genomes of endolithic fungi from Antarctica.</title>
        <authorList>
            <person name="Coleine C."/>
            <person name="Masonjones S."/>
            <person name="Stajich J.E."/>
        </authorList>
    </citation>
    <scope>NUCLEOTIDE SEQUENCE [LARGE SCALE GENOMIC DNA]</scope>
    <source>
        <strain evidence="4">CCFEE 5527</strain>
    </source>
</reference>
<feature type="domain" description="FCP1 homology" evidence="2">
    <location>
        <begin position="343"/>
        <end position="525"/>
    </location>
</feature>
<dbReference type="SUPFAM" id="SSF56784">
    <property type="entry name" value="HAD-like"/>
    <property type="match status" value="1"/>
</dbReference>
<organism evidence="3 4">
    <name type="scientific">Cryoendolithus antarcticus</name>
    <dbReference type="NCBI Taxonomy" id="1507870"/>
    <lineage>
        <taxon>Eukaryota</taxon>
        <taxon>Fungi</taxon>
        <taxon>Dikarya</taxon>
        <taxon>Ascomycota</taxon>
        <taxon>Pezizomycotina</taxon>
        <taxon>Dothideomycetes</taxon>
        <taxon>Dothideomycetidae</taxon>
        <taxon>Cladosporiales</taxon>
        <taxon>Cladosporiaceae</taxon>
        <taxon>Cryoendolithus</taxon>
    </lineage>
</organism>
<feature type="region of interest" description="Disordered" evidence="1">
    <location>
        <begin position="1"/>
        <end position="102"/>
    </location>
</feature>
<dbReference type="GO" id="GO:0016791">
    <property type="term" value="F:phosphatase activity"/>
    <property type="evidence" value="ECO:0007669"/>
    <property type="project" value="InterPro"/>
</dbReference>
<gene>
    <name evidence="3" type="ORF">B0A48_14975</name>
</gene>
<feature type="compositionally biased region" description="Basic and acidic residues" evidence="1">
    <location>
        <begin position="64"/>
        <end position="81"/>
    </location>
</feature>
<dbReference type="InterPro" id="IPR011948">
    <property type="entry name" value="Dullard_phosphatase"/>
</dbReference>
<feature type="compositionally biased region" description="Basic and acidic residues" evidence="1">
    <location>
        <begin position="33"/>
        <end position="42"/>
    </location>
</feature>
<dbReference type="SMART" id="SM00577">
    <property type="entry name" value="CPDc"/>
    <property type="match status" value="1"/>
</dbReference>